<accession>A0A1H9S8T3</accession>
<proteinExistence type="predicted"/>
<dbReference type="PROSITE" id="PS51819">
    <property type="entry name" value="VOC"/>
    <property type="match status" value="1"/>
</dbReference>
<dbReference type="PANTHER" id="PTHR35908">
    <property type="entry name" value="HYPOTHETICAL FUSION PROTEIN"/>
    <property type="match status" value="1"/>
</dbReference>
<dbReference type="EMBL" id="FOHB01000001">
    <property type="protein sequence ID" value="SER80589.1"/>
    <property type="molecule type" value="Genomic_DNA"/>
</dbReference>
<name>A0A1H9S8T3_9MICO</name>
<dbReference type="AlphaFoldDB" id="A0A1H9S8T3"/>
<keyword evidence="2" id="KW-0223">Dioxygenase</keyword>
<dbReference type="InterPro" id="IPR029068">
    <property type="entry name" value="Glyas_Bleomycin-R_OHBP_Dase"/>
</dbReference>
<dbReference type="InterPro" id="IPR041581">
    <property type="entry name" value="Glyoxalase_6"/>
</dbReference>
<gene>
    <name evidence="2" type="ORF">SAMN05216199_1279</name>
</gene>
<evidence type="ECO:0000259" key="1">
    <source>
        <dbReference type="PROSITE" id="PS51819"/>
    </source>
</evidence>
<keyword evidence="3" id="KW-1185">Reference proteome</keyword>
<dbReference type="PANTHER" id="PTHR35908:SF1">
    <property type="entry name" value="CONSERVED PROTEIN"/>
    <property type="match status" value="1"/>
</dbReference>
<dbReference type="OrthoDB" id="1645442at2"/>
<protein>
    <submittedName>
        <fullName evidence="2">Catechol 2,3-dioxygenase</fullName>
    </submittedName>
</protein>
<organism evidence="2 3">
    <name type="scientific">Pedococcus cremeus</name>
    <dbReference type="NCBI Taxonomy" id="587636"/>
    <lineage>
        <taxon>Bacteria</taxon>
        <taxon>Bacillati</taxon>
        <taxon>Actinomycetota</taxon>
        <taxon>Actinomycetes</taxon>
        <taxon>Micrococcales</taxon>
        <taxon>Intrasporangiaceae</taxon>
        <taxon>Pedococcus</taxon>
    </lineage>
</organism>
<feature type="domain" description="VOC" evidence="1">
    <location>
        <begin position="9"/>
        <end position="129"/>
    </location>
</feature>
<dbReference type="InterPro" id="IPR037523">
    <property type="entry name" value="VOC_core"/>
</dbReference>
<evidence type="ECO:0000313" key="3">
    <source>
        <dbReference type="Proteomes" id="UP000199019"/>
    </source>
</evidence>
<dbReference type="SUPFAM" id="SSF54593">
    <property type="entry name" value="Glyoxalase/Bleomycin resistance protein/Dihydroxybiphenyl dioxygenase"/>
    <property type="match status" value="1"/>
</dbReference>
<dbReference type="RefSeq" id="WP_091756286.1">
    <property type="nucleotide sequence ID" value="NZ_FOHB01000001.1"/>
</dbReference>
<reference evidence="3" key="1">
    <citation type="submission" date="2016-10" db="EMBL/GenBank/DDBJ databases">
        <authorList>
            <person name="Varghese N."/>
            <person name="Submissions S."/>
        </authorList>
    </citation>
    <scope>NUCLEOTIDE SEQUENCE [LARGE SCALE GENOMIC DNA]</scope>
    <source>
        <strain evidence="3">CGMCC 1.6963</strain>
    </source>
</reference>
<dbReference type="STRING" id="587636.SAMN05216199_1279"/>
<evidence type="ECO:0000313" key="2">
    <source>
        <dbReference type="EMBL" id="SER80589.1"/>
    </source>
</evidence>
<keyword evidence="2" id="KW-0560">Oxidoreductase</keyword>
<dbReference type="Gene3D" id="3.10.180.10">
    <property type="entry name" value="2,3-Dihydroxybiphenyl 1,2-Dioxygenase, domain 1"/>
    <property type="match status" value="1"/>
</dbReference>
<sequence>MIRGRTPASPLGITLDAADAQALARFYRDLLGWELVEDTSAWCTLRAPGSPVTLAVKGEPLHQRPTWPAREGAQQMQAHLELPVDDLDGAVHDAVELGAELPGHQPQPHVRVLLDPAGHPFCLYTEPDA</sequence>
<dbReference type="Proteomes" id="UP000199019">
    <property type="component" value="Unassembled WGS sequence"/>
</dbReference>
<dbReference type="Pfam" id="PF18029">
    <property type="entry name" value="Glyoxalase_6"/>
    <property type="match status" value="1"/>
</dbReference>
<dbReference type="GO" id="GO:0051213">
    <property type="term" value="F:dioxygenase activity"/>
    <property type="evidence" value="ECO:0007669"/>
    <property type="project" value="UniProtKB-KW"/>
</dbReference>